<reference evidence="5" key="1">
    <citation type="submission" date="2021-02" db="EMBL/GenBank/DDBJ databases">
        <title>First Annotated Genome of the Yellow-green Alga Tribonema minus.</title>
        <authorList>
            <person name="Mahan K.M."/>
        </authorList>
    </citation>
    <scope>NUCLEOTIDE SEQUENCE</scope>
    <source>
        <strain evidence="5">UTEX B ZZ1240</strain>
    </source>
</reference>
<dbReference type="Gene3D" id="1.25.40.10">
    <property type="entry name" value="Tetratricopeptide repeat domain"/>
    <property type="match status" value="1"/>
</dbReference>
<accession>A0A836CLW2</accession>
<keyword evidence="3 4" id="KW-0653">Protein transport</keyword>
<dbReference type="CDD" id="cd15832">
    <property type="entry name" value="SNAP"/>
    <property type="match status" value="1"/>
</dbReference>
<evidence type="ECO:0000256" key="3">
    <source>
        <dbReference type="ARBA" id="ARBA00022927"/>
    </source>
</evidence>
<dbReference type="InterPro" id="IPR011990">
    <property type="entry name" value="TPR-like_helical_dom_sf"/>
</dbReference>
<dbReference type="PANTHER" id="PTHR13768">
    <property type="entry name" value="SOLUBLE NSF ATTACHMENT PROTEIN SNAP"/>
    <property type="match status" value="1"/>
</dbReference>
<dbReference type="InterPro" id="IPR000744">
    <property type="entry name" value="NSF_attach"/>
</dbReference>
<dbReference type="EMBL" id="JAFCMP010000023">
    <property type="protein sequence ID" value="KAG5191187.1"/>
    <property type="molecule type" value="Genomic_DNA"/>
</dbReference>
<evidence type="ECO:0000313" key="5">
    <source>
        <dbReference type="EMBL" id="KAG5191187.1"/>
    </source>
</evidence>
<name>A0A836CLW2_9STRA</name>
<dbReference type="Pfam" id="PF14938">
    <property type="entry name" value="SNAP"/>
    <property type="match status" value="1"/>
</dbReference>
<organism evidence="5 6">
    <name type="scientific">Tribonema minus</name>
    <dbReference type="NCBI Taxonomy" id="303371"/>
    <lineage>
        <taxon>Eukaryota</taxon>
        <taxon>Sar</taxon>
        <taxon>Stramenopiles</taxon>
        <taxon>Ochrophyta</taxon>
        <taxon>PX clade</taxon>
        <taxon>Xanthophyceae</taxon>
        <taxon>Tribonematales</taxon>
        <taxon>Tribonemataceae</taxon>
        <taxon>Tribonema</taxon>
    </lineage>
</organism>
<dbReference type="GO" id="GO:0019905">
    <property type="term" value="F:syntaxin binding"/>
    <property type="evidence" value="ECO:0007669"/>
    <property type="project" value="TreeGrafter"/>
</dbReference>
<keyword evidence="4" id="KW-0931">ER-Golgi transport</keyword>
<keyword evidence="4" id="KW-0472">Membrane</keyword>
<comment type="subcellular location">
    <subcellularLocation>
        <location evidence="4">Membrane</location>
        <topology evidence="4">Peripheral membrane protein</topology>
    </subcellularLocation>
</comment>
<evidence type="ECO:0000256" key="2">
    <source>
        <dbReference type="ARBA" id="ARBA00022448"/>
    </source>
</evidence>
<dbReference type="PANTHER" id="PTHR13768:SF8">
    <property type="entry name" value="ALPHA-SOLUBLE NSF ATTACHMENT PROTEIN"/>
    <property type="match status" value="1"/>
</dbReference>
<sequence length="306" mass="33208">MAAFGDQENKARALLEEGEKVLNKKSLFGSLLGSNTQKYEDAAEKFAKAANCFKVARKLKEAGDTYMRVASMHEKCASAHEAASAFMEAGKCYKESYPAESIGAMRSAITHYTEMGRFSQAAKLLKDVGEVYEADANYPDARDCFQMAADYFNGENSTQSANACLIKVATISSKFISPPDYMGAAKIFEDLGRSCTSTRLLQMNAKGYFQQAVLCLMAANDSVAARLKLDEFKSVDFTFGASRECKFAEDLCAAMETYDGDAFATASYEYDQVTALDPWKTTTLVTIKRLIEGGGGAGSAGDVDLT</sequence>
<proteinExistence type="inferred from homology"/>
<dbReference type="GO" id="GO:0031201">
    <property type="term" value="C:SNARE complex"/>
    <property type="evidence" value="ECO:0007669"/>
    <property type="project" value="TreeGrafter"/>
</dbReference>
<dbReference type="AlphaFoldDB" id="A0A836CLW2"/>
<protein>
    <submittedName>
        <fullName evidence="5">Alpha-SNAP</fullName>
    </submittedName>
</protein>
<dbReference type="GO" id="GO:0035494">
    <property type="term" value="P:SNARE complex disassembly"/>
    <property type="evidence" value="ECO:0007669"/>
    <property type="project" value="TreeGrafter"/>
</dbReference>
<keyword evidence="6" id="KW-1185">Reference proteome</keyword>
<gene>
    <name evidence="5" type="ORF">JKP88DRAFT_266689</name>
</gene>
<dbReference type="SUPFAM" id="SSF48452">
    <property type="entry name" value="TPR-like"/>
    <property type="match status" value="1"/>
</dbReference>
<comment type="similarity">
    <text evidence="1 4">Belongs to the SNAP family.</text>
</comment>
<dbReference type="PRINTS" id="PR00448">
    <property type="entry name" value="NSFATTACHMNT"/>
</dbReference>
<comment type="caution">
    <text evidence="5">The sequence shown here is derived from an EMBL/GenBank/DDBJ whole genome shotgun (WGS) entry which is preliminary data.</text>
</comment>
<dbReference type="GO" id="GO:0005483">
    <property type="term" value="F:soluble NSF attachment protein activity"/>
    <property type="evidence" value="ECO:0007669"/>
    <property type="project" value="TreeGrafter"/>
</dbReference>
<evidence type="ECO:0000256" key="1">
    <source>
        <dbReference type="ARBA" id="ARBA00010050"/>
    </source>
</evidence>
<dbReference type="OrthoDB" id="9984275at2759"/>
<dbReference type="Proteomes" id="UP000664859">
    <property type="component" value="Unassembled WGS sequence"/>
</dbReference>
<keyword evidence="2 4" id="KW-0813">Transport</keyword>
<evidence type="ECO:0000256" key="4">
    <source>
        <dbReference type="RuleBase" id="RU367013"/>
    </source>
</evidence>
<dbReference type="GO" id="GO:0006886">
    <property type="term" value="P:intracellular protein transport"/>
    <property type="evidence" value="ECO:0007669"/>
    <property type="project" value="UniProtKB-UniRule"/>
</dbReference>
<evidence type="ECO:0000313" key="6">
    <source>
        <dbReference type="Proteomes" id="UP000664859"/>
    </source>
</evidence>
<dbReference type="GO" id="GO:0005774">
    <property type="term" value="C:vacuolar membrane"/>
    <property type="evidence" value="ECO:0007669"/>
    <property type="project" value="TreeGrafter"/>
</dbReference>
<comment type="function">
    <text evidence="4">Required for vesicular transport between the endoplasmic reticulum and the Golgi apparatus.</text>
</comment>